<keyword evidence="2" id="KW-1185">Reference proteome</keyword>
<protein>
    <submittedName>
        <fullName evidence="1">Uncharacterized protein</fullName>
    </submittedName>
</protein>
<accession>A0AAE1GEP9</accession>
<organism evidence="1 2">
    <name type="scientific">Petrolisthes cinctipes</name>
    <name type="common">Flat porcelain crab</name>
    <dbReference type="NCBI Taxonomy" id="88211"/>
    <lineage>
        <taxon>Eukaryota</taxon>
        <taxon>Metazoa</taxon>
        <taxon>Ecdysozoa</taxon>
        <taxon>Arthropoda</taxon>
        <taxon>Crustacea</taxon>
        <taxon>Multicrustacea</taxon>
        <taxon>Malacostraca</taxon>
        <taxon>Eumalacostraca</taxon>
        <taxon>Eucarida</taxon>
        <taxon>Decapoda</taxon>
        <taxon>Pleocyemata</taxon>
        <taxon>Anomura</taxon>
        <taxon>Galatheoidea</taxon>
        <taxon>Porcellanidae</taxon>
        <taxon>Petrolisthes</taxon>
    </lineage>
</organism>
<proteinExistence type="predicted"/>
<comment type="caution">
    <text evidence="1">The sequence shown here is derived from an EMBL/GenBank/DDBJ whole genome shotgun (WGS) entry which is preliminary data.</text>
</comment>
<reference evidence="1" key="1">
    <citation type="submission" date="2023-10" db="EMBL/GenBank/DDBJ databases">
        <title>Genome assemblies of two species of porcelain crab, Petrolisthes cinctipes and Petrolisthes manimaculis (Anomura: Porcellanidae).</title>
        <authorList>
            <person name="Angst P."/>
        </authorList>
    </citation>
    <scope>NUCLEOTIDE SEQUENCE</scope>
    <source>
        <strain evidence="1">PB745_01</strain>
        <tissue evidence="1">Gill</tissue>
    </source>
</reference>
<dbReference type="Proteomes" id="UP001286313">
    <property type="component" value="Unassembled WGS sequence"/>
</dbReference>
<dbReference type="EMBL" id="JAWQEG010000428">
    <property type="protein sequence ID" value="KAK3890387.1"/>
    <property type="molecule type" value="Genomic_DNA"/>
</dbReference>
<dbReference type="AlphaFoldDB" id="A0AAE1GEP9"/>
<gene>
    <name evidence="1" type="ORF">Pcinc_005671</name>
</gene>
<name>A0AAE1GEP9_PETCI</name>
<evidence type="ECO:0000313" key="2">
    <source>
        <dbReference type="Proteomes" id="UP001286313"/>
    </source>
</evidence>
<evidence type="ECO:0000313" key="1">
    <source>
        <dbReference type="EMBL" id="KAK3890387.1"/>
    </source>
</evidence>
<sequence length="93" mass="11018">MAQDDLQTRTEKSRVHSSSDVQEVLLGRRGVKDHGWLSWKVVNWQLFLWSILQLHPQRVRVCLPTIMDLHQEFENLGNRVYSVDISTRLIFKM</sequence>